<reference evidence="1 2" key="1">
    <citation type="submission" date="2018-07" db="EMBL/GenBank/DDBJ databases">
        <title>Genome sequencing of Runella.</title>
        <authorList>
            <person name="Baek M.-G."/>
            <person name="Yi H."/>
        </authorList>
    </citation>
    <scope>NUCLEOTIDE SEQUENCE [LARGE SCALE GENOMIC DNA]</scope>
    <source>
        <strain evidence="1 2">HYN0085</strain>
        <plasmid evidence="1 2">unnamed1</plasmid>
    </source>
</reference>
<dbReference type="AlphaFoldDB" id="A0A344TT32"/>
<dbReference type="OrthoDB" id="962470at2"/>
<sequence length="101" mass="11700">MSKHRRHWSESDKKAILQYYQEHGVTSASRQFEVSTSMIYRWACDSSSASVKEVETSISSKEYHRLLRENQALKELVAEKELEIRIKDALLKKTSPLNKSG</sequence>
<keyword evidence="2" id="KW-1185">Reference proteome</keyword>
<dbReference type="SUPFAM" id="SSF46689">
    <property type="entry name" value="Homeodomain-like"/>
    <property type="match status" value="1"/>
</dbReference>
<dbReference type="KEGG" id="run:DR864_28435"/>
<protein>
    <submittedName>
        <fullName evidence="1">Transposase</fullName>
    </submittedName>
</protein>
<dbReference type="EMBL" id="CP030851">
    <property type="protein sequence ID" value="AXE21803.1"/>
    <property type="molecule type" value="Genomic_DNA"/>
</dbReference>
<evidence type="ECO:0000313" key="1">
    <source>
        <dbReference type="EMBL" id="AXE21803.1"/>
    </source>
</evidence>
<geneLocation type="plasmid" evidence="1 2">
    <name>unnamed1</name>
</geneLocation>
<proteinExistence type="predicted"/>
<name>A0A344TT32_9BACT</name>
<accession>A0A344TT32</accession>
<dbReference type="Proteomes" id="UP000251993">
    <property type="component" value="Plasmid unnamed1"/>
</dbReference>
<gene>
    <name evidence="1" type="ORF">DR864_28435</name>
</gene>
<dbReference type="RefSeq" id="WP_114070544.1">
    <property type="nucleotide sequence ID" value="NZ_CP030851.1"/>
</dbReference>
<dbReference type="InterPro" id="IPR009057">
    <property type="entry name" value="Homeodomain-like_sf"/>
</dbReference>
<keyword evidence="1" id="KW-0614">Plasmid</keyword>
<evidence type="ECO:0000313" key="2">
    <source>
        <dbReference type="Proteomes" id="UP000251993"/>
    </source>
</evidence>
<organism evidence="1 2">
    <name type="scientific">Runella rosea</name>
    <dbReference type="NCBI Taxonomy" id="2259595"/>
    <lineage>
        <taxon>Bacteria</taxon>
        <taxon>Pseudomonadati</taxon>
        <taxon>Bacteroidota</taxon>
        <taxon>Cytophagia</taxon>
        <taxon>Cytophagales</taxon>
        <taxon>Spirosomataceae</taxon>
        <taxon>Runella</taxon>
    </lineage>
</organism>